<dbReference type="SUPFAM" id="SSF49758">
    <property type="entry name" value="Calpain large subunit, middle domain (domain III)"/>
    <property type="match status" value="2"/>
</dbReference>
<reference evidence="7" key="1">
    <citation type="journal article" date="2021" name="IMA Fungus">
        <title>Genomic characterization of three marine fungi, including Emericellopsis atlantica sp. nov. with signatures of a generalist lifestyle and marine biomass degradation.</title>
        <authorList>
            <person name="Hagestad O.C."/>
            <person name="Hou L."/>
            <person name="Andersen J.H."/>
            <person name="Hansen E.H."/>
            <person name="Altermark B."/>
            <person name="Li C."/>
            <person name="Kuhnert E."/>
            <person name="Cox R.J."/>
            <person name="Crous P.W."/>
            <person name="Spatafora J.W."/>
            <person name="Lail K."/>
            <person name="Amirebrahimi M."/>
            <person name="Lipzen A."/>
            <person name="Pangilinan J."/>
            <person name="Andreopoulos W."/>
            <person name="Hayes R.D."/>
            <person name="Ng V."/>
            <person name="Grigoriev I.V."/>
            <person name="Jackson S.A."/>
            <person name="Sutton T.D.S."/>
            <person name="Dobson A.D.W."/>
            <person name="Rama T."/>
        </authorList>
    </citation>
    <scope>NUCLEOTIDE SEQUENCE</scope>
    <source>
        <strain evidence="7">TRa018bII</strain>
    </source>
</reference>
<feature type="active site" evidence="5">
    <location>
        <position position="450"/>
    </location>
</feature>
<dbReference type="InterPro" id="IPR051297">
    <property type="entry name" value="PalB/RIM13"/>
</dbReference>
<evidence type="ECO:0000259" key="6">
    <source>
        <dbReference type="PROSITE" id="PS50203"/>
    </source>
</evidence>
<evidence type="ECO:0000256" key="5">
    <source>
        <dbReference type="PROSITE-ProRule" id="PRU00239"/>
    </source>
</evidence>
<name>A0A9P7YEM5_9HELO</name>
<feature type="active site" evidence="5">
    <location>
        <position position="262"/>
    </location>
</feature>
<dbReference type="InterPro" id="IPR022683">
    <property type="entry name" value="Calpain_III"/>
</dbReference>
<evidence type="ECO:0000313" key="7">
    <source>
        <dbReference type="EMBL" id="KAG9232255.1"/>
    </source>
</evidence>
<dbReference type="Pfam" id="PF25435">
    <property type="entry name" value="PalB_C"/>
    <property type="match status" value="1"/>
</dbReference>
<dbReference type="SMART" id="SM00230">
    <property type="entry name" value="CysPc"/>
    <property type="match status" value="1"/>
</dbReference>
<dbReference type="PANTHER" id="PTHR46143:SF1">
    <property type="entry name" value="CALPAIN-7"/>
    <property type="match status" value="1"/>
</dbReference>
<dbReference type="GO" id="GO:0004198">
    <property type="term" value="F:calcium-dependent cysteine-type endopeptidase activity"/>
    <property type="evidence" value="ECO:0007669"/>
    <property type="project" value="InterPro"/>
</dbReference>
<dbReference type="Gene3D" id="2.60.120.380">
    <property type="match status" value="1"/>
</dbReference>
<sequence length="928" mass="102145">MDQEQKVNIESISSYFRIRDFHGKIAVVFHLGLRVGCRRLPVLPTAGIRRGANVPALSTTTDDSSYAGHERIEKMEADAQAAALRVDKSLTQDEALNNAVAAAELYMKLVNFASSDREKVRLRKKCQDLLSIAEQIKHNAQWTPVVTKSYVLKAPVSTRHISKREEIILLEGSKLHGYIFPPWKSDPEDSIFNELPNGQSCYTDSADLKLSDCQKENFGGWKRPRETLEKSPDSQARFGQHDEVLMASNDTIDLVQDITTDCSVVASLCAGTARALKGHGHLLPSVLHPFDKLKGRPRVSNNGKYVLRLNFNGCLRRVTIDDRLPTSSTTRCLHVLDRNNPHLLWPALLEKAYLKVRGGYDFPGSNSGTDLWVLTGWIPEQIFLQSDDLQLETLWSRIFKSFGFGDIMITLGTGSLSRKEETELGLAGEHDYAILDMKEVGQQRLLLVKNPWCDGMVWKGSVLVPEEPSSGQSWAEDLKIALPTKSAVSPGRFWMSLEDVVQHFESLYLNWNPGLFKHRQDHHFSWEIPEKGNPGSFIHNPQYSLKPSKEGTIWVLLSRYFATSEHDIALNATPISGTSNALGFTSLYVFSSTSGQRVYLSDDALHRGAFVDSPQTLARLEVTPNTTYTIVSAQHGLPLPKYSFTLSFFSRDPLTITSAVDGLPHFTSHSGSWTSRTAGGNAGAATYPLNPQFSISIPTTTPLILLLETTDPELAVHVKIVYSNGSRVSSITAKDILGSSGDYRRGCALSSLPAAEKGKYTIVCSTFEAGQTGTFTLRVGSRIPCTILPVPAETAGRLSIRLPILVFQSPTDRLLAPLTVPRLTKLLLVVRSLTRGSQSRPLLKVSFERGQGPNKRVLYVSGEDGFSDAPMGVRSRDMDVSPEMCDAGRGGLWIVVERLGGRNGVDEVEVEVLSDGKVGVGLWGVGGG</sequence>
<dbReference type="CDD" id="cd00044">
    <property type="entry name" value="CysPc"/>
    <property type="match status" value="1"/>
</dbReference>
<dbReference type="GO" id="GO:0006508">
    <property type="term" value="P:proteolysis"/>
    <property type="evidence" value="ECO:0007669"/>
    <property type="project" value="UniProtKB-KW"/>
</dbReference>
<proteinExistence type="inferred from homology"/>
<dbReference type="OrthoDB" id="167576at2759"/>
<organism evidence="7 8">
    <name type="scientific">Amylocarpus encephaloides</name>
    <dbReference type="NCBI Taxonomy" id="45428"/>
    <lineage>
        <taxon>Eukaryota</taxon>
        <taxon>Fungi</taxon>
        <taxon>Dikarya</taxon>
        <taxon>Ascomycota</taxon>
        <taxon>Pezizomycotina</taxon>
        <taxon>Leotiomycetes</taxon>
        <taxon>Helotiales</taxon>
        <taxon>Helotiales incertae sedis</taxon>
        <taxon>Amylocarpus</taxon>
    </lineage>
</organism>
<feature type="active site" evidence="5">
    <location>
        <position position="430"/>
    </location>
</feature>
<gene>
    <name evidence="7" type="ORF">BJ875DRAFT_515097</name>
</gene>
<dbReference type="InterPro" id="IPR038765">
    <property type="entry name" value="Papain-like_cys_pep_sf"/>
</dbReference>
<dbReference type="Pfam" id="PF00648">
    <property type="entry name" value="Peptidase_C2"/>
    <property type="match status" value="1"/>
</dbReference>
<dbReference type="EMBL" id="MU251558">
    <property type="protein sequence ID" value="KAG9232255.1"/>
    <property type="molecule type" value="Genomic_DNA"/>
</dbReference>
<dbReference type="InterPro" id="IPR001300">
    <property type="entry name" value="Peptidase_C2_calpain_cat"/>
</dbReference>
<accession>A0A9P7YEM5</accession>
<evidence type="ECO:0000256" key="2">
    <source>
        <dbReference type="ARBA" id="ARBA00022670"/>
    </source>
</evidence>
<evidence type="ECO:0000256" key="4">
    <source>
        <dbReference type="ARBA" id="ARBA00022807"/>
    </source>
</evidence>
<keyword evidence="4 5" id="KW-0788">Thiol protease</keyword>
<evidence type="ECO:0000256" key="1">
    <source>
        <dbReference type="ARBA" id="ARBA00010193"/>
    </source>
</evidence>
<dbReference type="Proteomes" id="UP000824998">
    <property type="component" value="Unassembled WGS sequence"/>
</dbReference>
<dbReference type="InterPro" id="IPR036213">
    <property type="entry name" value="Calpain_III_sf"/>
</dbReference>
<keyword evidence="8" id="KW-1185">Reference proteome</keyword>
<dbReference type="SUPFAM" id="SSF54001">
    <property type="entry name" value="Cysteine proteinases"/>
    <property type="match status" value="1"/>
</dbReference>
<evidence type="ECO:0000256" key="3">
    <source>
        <dbReference type="ARBA" id="ARBA00022801"/>
    </source>
</evidence>
<keyword evidence="2 5" id="KW-0645">Protease</keyword>
<comment type="similarity">
    <text evidence="1">Belongs to the peptidase C2 family. PalB/RIM13 subfamily.</text>
</comment>
<keyword evidence="3 5" id="KW-0378">Hydrolase</keyword>
<dbReference type="Gene3D" id="3.90.70.10">
    <property type="entry name" value="Cysteine proteinases"/>
    <property type="match status" value="1"/>
</dbReference>
<dbReference type="AlphaFoldDB" id="A0A9P7YEM5"/>
<feature type="domain" description="Calpain catalytic" evidence="6">
    <location>
        <begin position="177"/>
        <end position="513"/>
    </location>
</feature>
<dbReference type="PANTHER" id="PTHR46143">
    <property type="entry name" value="CALPAIN-7"/>
    <property type="match status" value="1"/>
</dbReference>
<comment type="caution">
    <text evidence="7">The sequence shown here is derived from an EMBL/GenBank/DDBJ whole genome shotgun (WGS) entry which is preliminary data.</text>
</comment>
<protein>
    <recommendedName>
        <fullName evidence="6">Calpain catalytic domain-containing protein</fullName>
    </recommendedName>
</protein>
<dbReference type="SMART" id="SM00720">
    <property type="entry name" value="calpain_III"/>
    <property type="match status" value="1"/>
</dbReference>
<dbReference type="PROSITE" id="PS50203">
    <property type="entry name" value="CALPAIN_CAT"/>
    <property type="match status" value="1"/>
</dbReference>
<evidence type="ECO:0000313" key="8">
    <source>
        <dbReference type="Proteomes" id="UP000824998"/>
    </source>
</evidence>